<dbReference type="NCBIfam" id="TIGR00218">
    <property type="entry name" value="manA"/>
    <property type="match status" value="1"/>
</dbReference>
<comment type="similarity">
    <text evidence="4 13">Belongs to the mannose-6-phosphate isomerase type 1 family.</text>
</comment>
<dbReference type="SUPFAM" id="SSF51182">
    <property type="entry name" value="RmlC-like cupins"/>
    <property type="match status" value="1"/>
</dbReference>
<organism evidence="18 19">
    <name type="scientific">Asterophora parasitica</name>
    <dbReference type="NCBI Taxonomy" id="117018"/>
    <lineage>
        <taxon>Eukaryota</taxon>
        <taxon>Fungi</taxon>
        <taxon>Dikarya</taxon>
        <taxon>Basidiomycota</taxon>
        <taxon>Agaricomycotina</taxon>
        <taxon>Agaricomycetes</taxon>
        <taxon>Agaricomycetidae</taxon>
        <taxon>Agaricales</taxon>
        <taxon>Tricholomatineae</taxon>
        <taxon>Lyophyllaceae</taxon>
        <taxon>Asterophora</taxon>
    </lineage>
</organism>
<dbReference type="EC" id="5.3.1.8" evidence="5 12"/>
<dbReference type="GO" id="GO:0008270">
    <property type="term" value="F:zinc ion binding"/>
    <property type="evidence" value="ECO:0007669"/>
    <property type="project" value="InterPro"/>
</dbReference>
<feature type="binding site" evidence="11">
    <location>
        <position position="280"/>
    </location>
    <ligand>
        <name>Zn(2+)</name>
        <dbReference type="ChEBI" id="CHEBI:29105"/>
    </ligand>
</feature>
<reference evidence="18" key="1">
    <citation type="submission" date="2020-07" db="EMBL/GenBank/DDBJ databases">
        <authorList>
            <person name="Nieuwenhuis M."/>
            <person name="Van De Peppel L.J.J."/>
        </authorList>
    </citation>
    <scope>NUCLEOTIDE SEQUENCE</scope>
    <source>
        <strain evidence="18">AP01</strain>
        <tissue evidence="18">Mycelium</tissue>
    </source>
</reference>
<name>A0A9P7FYF7_9AGAR</name>
<evidence type="ECO:0000256" key="1">
    <source>
        <dbReference type="ARBA" id="ARBA00000757"/>
    </source>
</evidence>
<dbReference type="FunFam" id="2.60.120.10:FF:000044">
    <property type="entry name" value="Mannose-6-phosphate isomerase"/>
    <property type="match status" value="1"/>
</dbReference>
<comment type="cofactor">
    <cofactor evidence="11 12">
        <name>Zn(2+)</name>
        <dbReference type="ChEBI" id="CHEBI:29105"/>
    </cofactor>
    <text evidence="11 12">Binds 1 zinc ion per subunit.</text>
</comment>
<dbReference type="Pfam" id="PF01238">
    <property type="entry name" value="PMI_typeI_C"/>
    <property type="match status" value="1"/>
</dbReference>
<evidence type="ECO:0000256" key="13">
    <source>
        <dbReference type="RuleBase" id="RU004189"/>
    </source>
</evidence>
<accession>A0A9P7FYF7</accession>
<dbReference type="InterPro" id="IPR011051">
    <property type="entry name" value="RmlC_Cupin_sf"/>
</dbReference>
<dbReference type="CDD" id="cd07011">
    <property type="entry name" value="cupin_PMI_type_I_N"/>
    <property type="match status" value="1"/>
</dbReference>
<protein>
    <recommendedName>
        <fullName evidence="6 12">Mannose-6-phosphate isomerase</fullName>
        <ecNumber evidence="5 12">5.3.1.8</ecNumber>
    </recommendedName>
</protein>
<comment type="function">
    <text evidence="2">Involved in the synthesis of the GDP-mannose and dolichol-phosphate-mannose required for a number of critical mannosyl transfer reactions.</text>
</comment>
<evidence type="ECO:0000256" key="8">
    <source>
        <dbReference type="ARBA" id="ARBA00022833"/>
    </source>
</evidence>
<dbReference type="PIRSF" id="PIRSF001480">
    <property type="entry name" value="Mannose-6-phosphate_isomerase"/>
    <property type="match status" value="1"/>
</dbReference>
<feature type="binding site" evidence="11">
    <location>
        <position position="112"/>
    </location>
    <ligand>
        <name>Zn(2+)</name>
        <dbReference type="ChEBI" id="CHEBI:29105"/>
    </ligand>
</feature>
<dbReference type="PROSITE" id="PS00965">
    <property type="entry name" value="PMI_I_1"/>
    <property type="match status" value="1"/>
</dbReference>
<evidence type="ECO:0000256" key="7">
    <source>
        <dbReference type="ARBA" id="ARBA00022723"/>
    </source>
</evidence>
<feature type="active site" evidence="10">
    <location>
        <position position="299"/>
    </location>
</feature>
<dbReference type="InterPro" id="IPR001250">
    <property type="entry name" value="Man6P_Isoase-1"/>
</dbReference>
<dbReference type="PANTHER" id="PTHR10309:SF0">
    <property type="entry name" value="MANNOSE-6-PHOSPHATE ISOMERASE"/>
    <property type="match status" value="1"/>
</dbReference>
<dbReference type="InterPro" id="IPR016305">
    <property type="entry name" value="Mannose-6-P_Isomerase"/>
</dbReference>
<evidence type="ECO:0000313" key="18">
    <source>
        <dbReference type="EMBL" id="KAG5640358.1"/>
    </source>
</evidence>
<dbReference type="Pfam" id="PF20512">
    <property type="entry name" value="PMI_typeI_hel"/>
    <property type="match status" value="1"/>
</dbReference>
<dbReference type="GO" id="GO:0005975">
    <property type="term" value="P:carbohydrate metabolic process"/>
    <property type="evidence" value="ECO:0007669"/>
    <property type="project" value="InterPro"/>
</dbReference>
<comment type="pathway">
    <text evidence="3 14">Nucleotide-sugar biosynthesis; GDP-alpha-D-mannose biosynthesis; alpha-D-mannose 1-phosphate from D-fructose 6-phosphate: step 1/2.</text>
</comment>
<dbReference type="Proteomes" id="UP000775547">
    <property type="component" value="Unassembled WGS sequence"/>
</dbReference>
<comment type="catalytic activity">
    <reaction evidence="1 12">
        <text>D-mannose 6-phosphate = D-fructose 6-phosphate</text>
        <dbReference type="Rhea" id="RHEA:12356"/>
        <dbReference type="ChEBI" id="CHEBI:58735"/>
        <dbReference type="ChEBI" id="CHEBI:61527"/>
        <dbReference type="EC" id="5.3.1.8"/>
    </reaction>
</comment>
<feature type="binding site" evidence="11">
    <location>
        <position position="139"/>
    </location>
    <ligand>
        <name>Zn(2+)</name>
        <dbReference type="ChEBI" id="CHEBI:29105"/>
    </ligand>
</feature>
<dbReference type="InterPro" id="IPR046458">
    <property type="entry name" value="PMI_typeI_hel"/>
</dbReference>
<gene>
    <name evidence="18" type="ORF">DXG03_009091</name>
</gene>
<dbReference type="Pfam" id="PF20511">
    <property type="entry name" value="PMI_typeI_cat"/>
    <property type="match status" value="1"/>
</dbReference>
<proteinExistence type="inferred from homology"/>
<dbReference type="PRINTS" id="PR00714">
    <property type="entry name" value="MAN6PISMRASE"/>
</dbReference>
<evidence type="ECO:0000256" key="9">
    <source>
        <dbReference type="ARBA" id="ARBA00023235"/>
    </source>
</evidence>
<dbReference type="Gene3D" id="1.10.441.10">
    <property type="entry name" value="Phosphomannose Isomerase, domain 2"/>
    <property type="match status" value="1"/>
</dbReference>
<keyword evidence="9 12" id="KW-0413">Isomerase</keyword>
<sequence length="428" mass="45864">MSKTFPVFKIAPTAQQYDWGKVGSASKVAQFASASKLPGFTTKDSEPYAELWMGTHTKSPSRVFSSGEELSKHLASHPQLVGQRVADQFDASNGNLPFLFKVLSIEKALSIQSHPDKVTAEKLHAEQPDIYKDPNHKPEMTIALTPFRAMCGFRPLPSIAAALEFTPEFGALIPSAIRSSFVSISHSSQPTAPTEKAALKELFAAVMTAEESVFKPLLEALVARYSANQIIPTEAQDLPELVLRLNSQFPGDIGVFCAFLLNYITLNPGEAIFLGAGEPHAYVSGECIECMANSDNVIRAGLTPKLRDIPNLVSGLTYNASEPAKHFVFPSPFSGSSGASSLYDPPVPEFSVVQVALGADIDEAHKAVDGPSIAIVTDGSGTIRWGTDDSERLDLGLGDVFFVGAETEVSVKAGGEGLVLYRAFVEAE</sequence>
<comment type="caution">
    <text evidence="18">The sequence shown here is derived from an EMBL/GenBank/DDBJ whole genome shotgun (WGS) entry which is preliminary data.</text>
</comment>
<feature type="domain" description="Phosphomannose isomerase type I helical insertion" evidence="17">
    <location>
        <begin position="189"/>
        <end position="261"/>
    </location>
</feature>
<evidence type="ECO:0000256" key="4">
    <source>
        <dbReference type="ARBA" id="ARBA00010772"/>
    </source>
</evidence>
<feature type="binding site" evidence="11">
    <location>
        <position position="114"/>
    </location>
    <ligand>
        <name>Zn(2+)</name>
        <dbReference type="ChEBI" id="CHEBI:29105"/>
    </ligand>
</feature>
<keyword evidence="19" id="KW-1185">Reference proteome</keyword>
<evidence type="ECO:0000256" key="10">
    <source>
        <dbReference type="PIRSR" id="PIRSR001480-1"/>
    </source>
</evidence>
<feature type="domain" description="Phosphomannose isomerase type I catalytic" evidence="16">
    <location>
        <begin position="7"/>
        <end position="156"/>
    </location>
</feature>
<dbReference type="InterPro" id="IPR014710">
    <property type="entry name" value="RmlC-like_jellyroll"/>
</dbReference>
<dbReference type="AlphaFoldDB" id="A0A9P7FYF7"/>
<evidence type="ECO:0000259" key="15">
    <source>
        <dbReference type="Pfam" id="PF01238"/>
    </source>
</evidence>
<evidence type="ECO:0000256" key="12">
    <source>
        <dbReference type="RuleBase" id="RU000611"/>
    </source>
</evidence>
<evidence type="ECO:0000256" key="5">
    <source>
        <dbReference type="ARBA" id="ARBA00011956"/>
    </source>
</evidence>
<dbReference type="PANTHER" id="PTHR10309">
    <property type="entry name" value="MANNOSE-6-PHOSPHATE ISOMERASE"/>
    <property type="match status" value="1"/>
</dbReference>
<keyword evidence="7 11" id="KW-0479">Metal-binding</keyword>
<feature type="domain" description="Phosphomannose isomerase type I C-terminal" evidence="15">
    <location>
        <begin position="340"/>
        <end position="387"/>
    </location>
</feature>
<dbReference type="InterPro" id="IPR046456">
    <property type="entry name" value="PMI_typeI_C"/>
</dbReference>
<evidence type="ECO:0000256" key="11">
    <source>
        <dbReference type="PIRSR" id="PIRSR001480-2"/>
    </source>
</evidence>
<dbReference type="GO" id="GO:0005829">
    <property type="term" value="C:cytosol"/>
    <property type="evidence" value="ECO:0007669"/>
    <property type="project" value="TreeGrafter"/>
</dbReference>
<dbReference type="InterPro" id="IPR018050">
    <property type="entry name" value="Pmannose_isomerase-type1_CS"/>
</dbReference>
<evidence type="ECO:0000256" key="3">
    <source>
        <dbReference type="ARBA" id="ARBA00004666"/>
    </source>
</evidence>
<dbReference type="PROSITE" id="PS00966">
    <property type="entry name" value="PMI_I_2"/>
    <property type="match status" value="1"/>
</dbReference>
<evidence type="ECO:0000313" key="19">
    <source>
        <dbReference type="Proteomes" id="UP000775547"/>
    </source>
</evidence>
<evidence type="ECO:0000256" key="6">
    <source>
        <dbReference type="ARBA" id="ARBA00018236"/>
    </source>
</evidence>
<evidence type="ECO:0000259" key="17">
    <source>
        <dbReference type="Pfam" id="PF20512"/>
    </source>
</evidence>
<dbReference type="Gene3D" id="2.60.120.10">
    <property type="entry name" value="Jelly Rolls"/>
    <property type="match status" value="2"/>
</dbReference>
<dbReference type="OrthoDB" id="6605218at2759"/>
<dbReference type="GO" id="GO:0009298">
    <property type="term" value="P:GDP-mannose biosynthetic process"/>
    <property type="evidence" value="ECO:0007669"/>
    <property type="project" value="InterPro"/>
</dbReference>
<evidence type="ECO:0000256" key="2">
    <source>
        <dbReference type="ARBA" id="ARBA00002564"/>
    </source>
</evidence>
<dbReference type="InterPro" id="IPR046457">
    <property type="entry name" value="PMI_typeI_cat"/>
</dbReference>
<reference evidence="18" key="2">
    <citation type="submission" date="2021-10" db="EMBL/GenBank/DDBJ databases">
        <title>Phylogenomics reveals ancestral predisposition of the termite-cultivated fungus Termitomyces towards a domesticated lifestyle.</title>
        <authorList>
            <person name="Auxier B."/>
            <person name="Grum-Grzhimaylo A."/>
            <person name="Cardenas M.E."/>
            <person name="Lodge J.D."/>
            <person name="Laessoe T."/>
            <person name="Pedersen O."/>
            <person name="Smith M.E."/>
            <person name="Kuyper T.W."/>
            <person name="Franco-Molano E.A."/>
            <person name="Baroni T.J."/>
            <person name="Aanen D.K."/>
        </authorList>
    </citation>
    <scope>NUCLEOTIDE SEQUENCE</scope>
    <source>
        <strain evidence="18">AP01</strain>
        <tissue evidence="18">Mycelium</tissue>
    </source>
</reference>
<dbReference type="EMBL" id="JABCKV010000818">
    <property type="protein sequence ID" value="KAG5640358.1"/>
    <property type="molecule type" value="Genomic_DNA"/>
</dbReference>
<evidence type="ECO:0000256" key="14">
    <source>
        <dbReference type="RuleBase" id="RU004248"/>
    </source>
</evidence>
<evidence type="ECO:0000259" key="16">
    <source>
        <dbReference type="Pfam" id="PF20511"/>
    </source>
</evidence>
<dbReference type="GO" id="GO:0004476">
    <property type="term" value="F:mannose-6-phosphate isomerase activity"/>
    <property type="evidence" value="ECO:0007669"/>
    <property type="project" value="UniProtKB-EC"/>
</dbReference>
<keyword evidence="8 11" id="KW-0862">Zinc</keyword>